<dbReference type="OrthoDB" id="10253982at2759"/>
<organism evidence="2 3">
    <name type="scientific">Notothenia coriiceps</name>
    <name type="common">black rockcod</name>
    <dbReference type="NCBI Taxonomy" id="8208"/>
    <lineage>
        <taxon>Eukaryota</taxon>
        <taxon>Metazoa</taxon>
        <taxon>Chordata</taxon>
        <taxon>Craniata</taxon>
        <taxon>Vertebrata</taxon>
        <taxon>Euteleostomi</taxon>
        <taxon>Actinopterygii</taxon>
        <taxon>Neopterygii</taxon>
        <taxon>Teleostei</taxon>
        <taxon>Neoteleostei</taxon>
        <taxon>Acanthomorphata</taxon>
        <taxon>Eupercaria</taxon>
        <taxon>Perciformes</taxon>
        <taxon>Notothenioidei</taxon>
        <taxon>Nototheniidae</taxon>
        <taxon>Notothenia</taxon>
    </lineage>
</organism>
<feature type="compositionally biased region" description="Basic and acidic residues" evidence="1">
    <location>
        <begin position="105"/>
        <end position="128"/>
    </location>
</feature>
<feature type="compositionally biased region" description="Gly residues" evidence="1">
    <location>
        <begin position="131"/>
        <end position="142"/>
    </location>
</feature>
<proteinExistence type="predicted"/>
<accession>A0A6I9NSR6</accession>
<protein>
    <submittedName>
        <fullName evidence="3">E3 ubiquitin-protein ligase RBBP6-like</fullName>
    </submittedName>
</protein>
<evidence type="ECO:0000313" key="3">
    <source>
        <dbReference type="RefSeq" id="XP_010777875.1"/>
    </source>
</evidence>
<feature type="compositionally biased region" description="Basic and acidic residues" evidence="1">
    <location>
        <begin position="144"/>
        <end position="170"/>
    </location>
</feature>
<dbReference type="Proteomes" id="UP000504611">
    <property type="component" value="Unplaced"/>
</dbReference>
<dbReference type="GeneID" id="104952708"/>
<reference evidence="3" key="1">
    <citation type="submission" date="2025-08" db="UniProtKB">
        <authorList>
            <consortium name="RefSeq"/>
        </authorList>
    </citation>
    <scope>IDENTIFICATION</scope>
    <source>
        <tissue evidence="3">Muscle</tissue>
    </source>
</reference>
<evidence type="ECO:0000313" key="2">
    <source>
        <dbReference type="Proteomes" id="UP000504611"/>
    </source>
</evidence>
<gene>
    <name evidence="3" type="primary">LOC104952708</name>
</gene>
<evidence type="ECO:0000256" key="1">
    <source>
        <dbReference type="SAM" id="MobiDB-lite"/>
    </source>
</evidence>
<feature type="compositionally biased region" description="Polar residues" evidence="1">
    <location>
        <begin position="69"/>
        <end position="81"/>
    </location>
</feature>
<feature type="compositionally biased region" description="Polar residues" evidence="1">
    <location>
        <begin position="171"/>
        <end position="181"/>
    </location>
</feature>
<keyword evidence="2" id="KW-1185">Reference proteome</keyword>
<dbReference type="AlphaFoldDB" id="A0A6I9NSR6"/>
<feature type="non-terminal residue" evidence="3">
    <location>
        <position position="228"/>
    </location>
</feature>
<feature type="compositionally biased region" description="Basic and acidic residues" evidence="1">
    <location>
        <begin position="198"/>
        <end position="213"/>
    </location>
</feature>
<feature type="compositionally biased region" description="Low complexity" evidence="1">
    <location>
        <begin position="55"/>
        <end position="68"/>
    </location>
</feature>
<name>A0A6I9NSR6_9TELE</name>
<sequence>MFLRQLIPPFLPLRPPPLFRSPSSSSSPFLHFLPFLPAPPPWWSAQFLPRPPPSRHFSSSRTFPPRSFANASGSPSFSTSAGLLMERSDLEPPHKRKKGAEDEEREQKGASNRDRGSKYHPDSYRDPRSNLGGGGGGGSGENGDGDRTKSCSKDTPSDSSRDETANERRSPSSSRVQSNLKSKPEQDHVSRPRANAWFKEKGEEPHPRGEEPHPSSAPQSQWPGKPVR</sequence>
<dbReference type="RefSeq" id="XP_010777875.1">
    <property type="nucleotide sequence ID" value="XM_010779573.1"/>
</dbReference>
<feature type="region of interest" description="Disordered" evidence="1">
    <location>
        <begin position="44"/>
        <end position="228"/>
    </location>
</feature>
<dbReference type="KEGG" id="ncc:104952708"/>